<proteinExistence type="predicted"/>
<dbReference type="EMBL" id="ML179405">
    <property type="protein sequence ID" value="THU88549.1"/>
    <property type="molecule type" value="Genomic_DNA"/>
</dbReference>
<organism evidence="1 2">
    <name type="scientific">Dendrothele bispora (strain CBS 962.96)</name>
    <dbReference type="NCBI Taxonomy" id="1314807"/>
    <lineage>
        <taxon>Eukaryota</taxon>
        <taxon>Fungi</taxon>
        <taxon>Dikarya</taxon>
        <taxon>Basidiomycota</taxon>
        <taxon>Agaricomycotina</taxon>
        <taxon>Agaricomycetes</taxon>
        <taxon>Agaricomycetidae</taxon>
        <taxon>Agaricales</taxon>
        <taxon>Agaricales incertae sedis</taxon>
        <taxon>Dendrothele</taxon>
    </lineage>
</organism>
<evidence type="ECO:0000313" key="1">
    <source>
        <dbReference type="EMBL" id="THU88549.1"/>
    </source>
</evidence>
<protein>
    <submittedName>
        <fullName evidence="1">Uncharacterized protein</fullName>
    </submittedName>
</protein>
<gene>
    <name evidence="1" type="ORF">K435DRAFT_803422</name>
</gene>
<sequence>MPIGRLEHYVDRKAGAGNDLIHAKLQGHLVLEEPIATHNIHTCYTAFSRFSNGYMAPPRITIHRFNLVSLAASSIIYQIKPSPVFFVDGIHKTKPSVTAMSFSWYTPHWQGRLRITGKEKGKGKGENYEERHKAQLKNPSFPDSDEVGQIHESIFNVYTKSMKNAKKDNMKRSLRYIQIYLSCIYCKD</sequence>
<evidence type="ECO:0000313" key="2">
    <source>
        <dbReference type="Proteomes" id="UP000297245"/>
    </source>
</evidence>
<keyword evidence="2" id="KW-1185">Reference proteome</keyword>
<dbReference type="Proteomes" id="UP000297245">
    <property type="component" value="Unassembled WGS sequence"/>
</dbReference>
<dbReference type="AlphaFoldDB" id="A0A4S8LHL5"/>
<reference evidence="1 2" key="1">
    <citation type="journal article" date="2019" name="Nat. Ecol. Evol.">
        <title>Megaphylogeny resolves global patterns of mushroom evolution.</title>
        <authorList>
            <person name="Varga T."/>
            <person name="Krizsan K."/>
            <person name="Foldi C."/>
            <person name="Dima B."/>
            <person name="Sanchez-Garcia M."/>
            <person name="Sanchez-Ramirez S."/>
            <person name="Szollosi G.J."/>
            <person name="Szarkandi J.G."/>
            <person name="Papp V."/>
            <person name="Albert L."/>
            <person name="Andreopoulos W."/>
            <person name="Angelini C."/>
            <person name="Antonin V."/>
            <person name="Barry K.W."/>
            <person name="Bougher N.L."/>
            <person name="Buchanan P."/>
            <person name="Buyck B."/>
            <person name="Bense V."/>
            <person name="Catcheside P."/>
            <person name="Chovatia M."/>
            <person name="Cooper J."/>
            <person name="Damon W."/>
            <person name="Desjardin D."/>
            <person name="Finy P."/>
            <person name="Geml J."/>
            <person name="Haridas S."/>
            <person name="Hughes K."/>
            <person name="Justo A."/>
            <person name="Karasinski D."/>
            <person name="Kautmanova I."/>
            <person name="Kiss B."/>
            <person name="Kocsube S."/>
            <person name="Kotiranta H."/>
            <person name="LaButti K.M."/>
            <person name="Lechner B.E."/>
            <person name="Liimatainen K."/>
            <person name="Lipzen A."/>
            <person name="Lukacs Z."/>
            <person name="Mihaltcheva S."/>
            <person name="Morgado L.N."/>
            <person name="Niskanen T."/>
            <person name="Noordeloos M.E."/>
            <person name="Ohm R.A."/>
            <person name="Ortiz-Santana B."/>
            <person name="Ovrebo C."/>
            <person name="Racz N."/>
            <person name="Riley R."/>
            <person name="Savchenko A."/>
            <person name="Shiryaev A."/>
            <person name="Soop K."/>
            <person name="Spirin V."/>
            <person name="Szebenyi C."/>
            <person name="Tomsovsky M."/>
            <person name="Tulloss R.E."/>
            <person name="Uehling J."/>
            <person name="Grigoriev I.V."/>
            <person name="Vagvolgyi C."/>
            <person name="Papp T."/>
            <person name="Martin F.M."/>
            <person name="Miettinen O."/>
            <person name="Hibbett D.S."/>
            <person name="Nagy L.G."/>
        </authorList>
    </citation>
    <scope>NUCLEOTIDE SEQUENCE [LARGE SCALE GENOMIC DNA]</scope>
    <source>
        <strain evidence="1 2">CBS 962.96</strain>
    </source>
</reference>
<accession>A0A4S8LHL5</accession>
<name>A0A4S8LHL5_DENBC</name>